<evidence type="ECO:0000256" key="5">
    <source>
        <dbReference type="ARBA" id="ARBA00022741"/>
    </source>
</evidence>
<dbReference type="Pfam" id="PF13185">
    <property type="entry name" value="GAF_2"/>
    <property type="match status" value="1"/>
</dbReference>
<gene>
    <name evidence="10" type="ORF">AKJ08_0063</name>
</gene>
<keyword evidence="7" id="KW-0067">ATP-binding</keyword>
<dbReference type="KEGG" id="vin:AKJ08_0063"/>
<keyword evidence="11" id="KW-1185">Reference proteome</keyword>
<dbReference type="InterPro" id="IPR029016">
    <property type="entry name" value="GAF-like_dom_sf"/>
</dbReference>
<keyword evidence="3" id="KW-0597">Phosphoprotein</keyword>
<dbReference type="SUPFAM" id="SSF55874">
    <property type="entry name" value="ATPase domain of HSP90 chaperone/DNA topoisomerase II/histidine kinase"/>
    <property type="match status" value="1"/>
</dbReference>
<accession>A0A0K1P8B5</accession>
<dbReference type="OrthoDB" id="9760427at2"/>
<evidence type="ECO:0000313" key="11">
    <source>
        <dbReference type="Proteomes" id="UP000055590"/>
    </source>
</evidence>
<evidence type="ECO:0000256" key="7">
    <source>
        <dbReference type="ARBA" id="ARBA00022840"/>
    </source>
</evidence>
<reference evidence="10 11" key="1">
    <citation type="submission" date="2015-08" db="EMBL/GenBank/DDBJ databases">
        <authorList>
            <person name="Babu N.S."/>
            <person name="Beckwith C.J."/>
            <person name="Beseler K.G."/>
            <person name="Brison A."/>
            <person name="Carone J.V."/>
            <person name="Caskin T.P."/>
            <person name="Diamond M."/>
            <person name="Durham M.E."/>
            <person name="Foxe J.M."/>
            <person name="Go M."/>
            <person name="Henderson B.A."/>
            <person name="Jones I.B."/>
            <person name="McGettigan J.A."/>
            <person name="Micheletti S.J."/>
            <person name="Nasrallah M.E."/>
            <person name="Ortiz D."/>
            <person name="Piller C.R."/>
            <person name="Privatt S.R."/>
            <person name="Schneider S.L."/>
            <person name="Sharp S."/>
            <person name="Smith T.C."/>
            <person name="Stanton J.D."/>
            <person name="Ullery H.E."/>
            <person name="Wilson R.J."/>
            <person name="Serrano M.G."/>
            <person name="Buck G."/>
            <person name="Lee V."/>
            <person name="Wang Y."/>
            <person name="Carvalho R."/>
            <person name="Voegtly L."/>
            <person name="Shi R."/>
            <person name="Duckworth R."/>
            <person name="Johnson A."/>
            <person name="Loviza R."/>
            <person name="Walstead R."/>
            <person name="Shah Z."/>
            <person name="Kiflezghi M."/>
            <person name="Wade K."/>
            <person name="Ball S.L."/>
            <person name="Bradley K.W."/>
            <person name="Asai D.J."/>
            <person name="Bowman C.A."/>
            <person name="Russell D.A."/>
            <person name="Pope W.H."/>
            <person name="Jacobs-Sera D."/>
            <person name="Hendrix R.W."/>
            <person name="Hatfull G.F."/>
        </authorList>
    </citation>
    <scope>NUCLEOTIDE SEQUENCE [LARGE SCALE GENOMIC DNA]</scope>
    <source>
        <strain evidence="10 11">DSM 27710</strain>
    </source>
</reference>
<dbReference type="PATRIC" id="fig|1391653.3.peg.69"/>
<name>A0A0K1P8B5_9BACT</name>
<keyword evidence="4" id="KW-0808">Transferase</keyword>
<dbReference type="SMART" id="SM00388">
    <property type="entry name" value="HisKA"/>
    <property type="match status" value="1"/>
</dbReference>
<dbReference type="InterPro" id="IPR005467">
    <property type="entry name" value="His_kinase_dom"/>
</dbReference>
<dbReference type="PANTHER" id="PTHR43065:SF10">
    <property type="entry name" value="PEROXIDE STRESS-ACTIVATED HISTIDINE KINASE MAK3"/>
    <property type="match status" value="1"/>
</dbReference>
<organism evidence="10 11">
    <name type="scientific">Vulgatibacter incomptus</name>
    <dbReference type="NCBI Taxonomy" id="1391653"/>
    <lineage>
        <taxon>Bacteria</taxon>
        <taxon>Pseudomonadati</taxon>
        <taxon>Myxococcota</taxon>
        <taxon>Myxococcia</taxon>
        <taxon>Myxococcales</taxon>
        <taxon>Cystobacterineae</taxon>
        <taxon>Vulgatibacteraceae</taxon>
        <taxon>Vulgatibacter</taxon>
    </lineage>
</organism>
<dbReference type="InterPro" id="IPR003661">
    <property type="entry name" value="HisK_dim/P_dom"/>
</dbReference>
<dbReference type="SUPFAM" id="SSF47384">
    <property type="entry name" value="Homodimeric domain of signal transducing histidine kinase"/>
    <property type="match status" value="1"/>
</dbReference>
<dbReference type="Pfam" id="PF00512">
    <property type="entry name" value="HisKA"/>
    <property type="match status" value="1"/>
</dbReference>
<dbReference type="SMART" id="SM00065">
    <property type="entry name" value="GAF"/>
    <property type="match status" value="1"/>
</dbReference>
<dbReference type="CDD" id="cd00082">
    <property type="entry name" value="HisKA"/>
    <property type="match status" value="1"/>
</dbReference>
<keyword evidence="10" id="KW-0282">Flagellum</keyword>
<keyword evidence="10" id="KW-0966">Cell projection</keyword>
<comment type="catalytic activity">
    <reaction evidence="1">
        <text>ATP + protein L-histidine = ADP + protein N-phospho-L-histidine.</text>
        <dbReference type="EC" id="2.7.13.3"/>
    </reaction>
</comment>
<dbReference type="GO" id="GO:0000155">
    <property type="term" value="F:phosphorelay sensor kinase activity"/>
    <property type="evidence" value="ECO:0007669"/>
    <property type="project" value="InterPro"/>
</dbReference>
<dbReference type="SMART" id="SM00387">
    <property type="entry name" value="HATPase_c"/>
    <property type="match status" value="1"/>
</dbReference>
<dbReference type="EC" id="2.7.13.3" evidence="2"/>
<evidence type="ECO:0000259" key="9">
    <source>
        <dbReference type="PROSITE" id="PS50109"/>
    </source>
</evidence>
<evidence type="ECO:0000256" key="4">
    <source>
        <dbReference type="ARBA" id="ARBA00022679"/>
    </source>
</evidence>
<dbReference type="InterPro" id="IPR036097">
    <property type="entry name" value="HisK_dim/P_sf"/>
</dbReference>
<dbReference type="RefSeq" id="WP_050724237.1">
    <property type="nucleotide sequence ID" value="NZ_CP012332.1"/>
</dbReference>
<dbReference type="PRINTS" id="PR00344">
    <property type="entry name" value="BCTRLSENSOR"/>
</dbReference>
<evidence type="ECO:0000313" key="10">
    <source>
        <dbReference type="EMBL" id="AKU89676.1"/>
    </source>
</evidence>
<dbReference type="InterPro" id="IPR003018">
    <property type="entry name" value="GAF"/>
</dbReference>
<sequence>MKPTTTPSGPTSELEQLLAGATRRADELTLMLEVGRAITGSLELEEILDVSAESLARMVDASNSFILLVDDDSKELRGVGCSNPTWREMFRGVRIPLAGRTLAAKAVRALQPIVVEDVSLTEHAHGVRTKLFGEKSLLAVPLVVRNSAIGCIIVDDVRNPRAWGAAEIERVTLIAHQIAVAIANARLYDDLRTSYAELRRTQEELVERERLAALGELAAMVAHEVRNPLGVIFNSLGSLGRLLRPEGDAKVLLDIVGEEAERLDRIVRELLEFARPRVPSMQLEPLGPLIEEALRVSASHPGTSAARVETTLDLPPSLPLVPLDKGMMRQALLNLFLNGIQSMPKGGRLQVRVEQAEGSRIRIEVRDQGGGIAPEFAERIFQPFFTTKATGTGLGLAVVKRVLDDHRGTITFESRQGEGSTFNVFLPFEETAR</sequence>
<keyword evidence="8" id="KW-0902">Two-component regulatory system</keyword>
<dbReference type="InterPro" id="IPR036890">
    <property type="entry name" value="HATPase_C_sf"/>
</dbReference>
<dbReference type="Gene3D" id="1.10.287.130">
    <property type="match status" value="1"/>
</dbReference>
<evidence type="ECO:0000256" key="8">
    <source>
        <dbReference type="ARBA" id="ARBA00023012"/>
    </source>
</evidence>
<dbReference type="GO" id="GO:0005524">
    <property type="term" value="F:ATP binding"/>
    <property type="evidence" value="ECO:0007669"/>
    <property type="project" value="UniProtKB-KW"/>
</dbReference>
<dbReference type="InterPro" id="IPR003594">
    <property type="entry name" value="HATPase_dom"/>
</dbReference>
<keyword evidence="10" id="KW-0969">Cilium</keyword>
<evidence type="ECO:0000256" key="2">
    <source>
        <dbReference type="ARBA" id="ARBA00012438"/>
    </source>
</evidence>
<keyword evidence="5" id="KW-0547">Nucleotide-binding</keyword>
<dbReference type="AlphaFoldDB" id="A0A0K1P8B5"/>
<proteinExistence type="predicted"/>
<dbReference type="PANTHER" id="PTHR43065">
    <property type="entry name" value="SENSOR HISTIDINE KINASE"/>
    <property type="match status" value="1"/>
</dbReference>
<keyword evidence="6 10" id="KW-0418">Kinase</keyword>
<protein>
    <recommendedName>
        <fullName evidence="2">histidine kinase</fullName>
        <ecNumber evidence="2">2.7.13.3</ecNumber>
    </recommendedName>
</protein>
<dbReference type="Proteomes" id="UP000055590">
    <property type="component" value="Chromosome"/>
</dbReference>
<dbReference type="Pfam" id="PF02518">
    <property type="entry name" value="HATPase_c"/>
    <property type="match status" value="1"/>
</dbReference>
<evidence type="ECO:0000256" key="1">
    <source>
        <dbReference type="ARBA" id="ARBA00000085"/>
    </source>
</evidence>
<dbReference type="SUPFAM" id="SSF55781">
    <property type="entry name" value="GAF domain-like"/>
    <property type="match status" value="1"/>
</dbReference>
<dbReference type="Gene3D" id="3.30.565.10">
    <property type="entry name" value="Histidine kinase-like ATPase, C-terminal domain"/>
    <property type="match status" value="1"/>
</dbReference>
<dbReference type="PROSITE" id="PS50109">
    <property type="entry name" value="HIS_KIN"/>
    <property type="match status" value="1"/>
</dbReference>
<dbReference type="InterPro" id="IPR004358">
    <property type="entry name" value="Sig_transdc_His_kin-like_C"/>
</dbReference>
<evidence type="ECO:0000256" key="3">
    <source>
        <dbReference type="ARBA" id="ARBA00022553"/>
    </source>
</evidence>
<dbReference type="STRING" id="1391653.AKJ08_0063"/>
<evidence type="ECO:0000256" key="6">
    <source>
        <dbReference type="ARBA" id="ARBA00022777"/>
    </source>
</evidence>
<feature type="domain" description="Histidine kinase" evidence="9">
    <location>
        <begin position="220"/>
        <end position="430"/>
    </location>
</feature>
<dbReference type="EMBL" id="CP012332">
    <property type="protein sequence ID" value="AKU89676.1"/>
    <property type="molecule type" value="Genomic_DNA"/>
</dbReference>
<dbReference type="Gene3D" id="3.30.450.40">
    <property type="match status" value="1"/>
</dbReference>